<protein>
    <recommendedName>
        <fullName evidence="4">ParB/Sulfiredoxin domain-containing protein</fullName>
    </recommendedName>
</protein>
<gene>
    <name evidence="2" type="ORF">DW172_10655</name>
</gene>
<accession>A0A414ZKC2</accession>
<evidence type="ECO:0000313" key="2">
    <source>
        <dbReference type="EMBL" id="RHI20897.1"/>
    </source>
</evidence>
<proteinExistence type="predicted"/>
<feature type="region of interest" description="Disordered" evidence="1">
    <location>
        <begin position="290"/>
        <end position="342"/>
    </location>
</feature>
<dbReference type="AlphaFoldDB" id="A0A414ZKC2"/>
<name>A0A414ZKC2_9FIRM</name>
<evidence type="ECO:0008006" key="4">
    <source>
        <dbReference type="Google" id="ProtNLM"/>
    </source>
</evidence>
<dbReference type="EMBL" id="QRKN01000008">
    <property type="protein sequence ID" value="RHI20897.1"/>
    <property type="molecule type" value="Genomic_DNA"/>
</dbReference>
<dbReference type="RefSeq" id="WP_118257796.1">
    <property type="nucleotide sequence ID" value="NZ_QRKN01000008.1"/>
</dbReference>
<sequence>MKKVKVAYEMISIEDLYVNPENDRYINDSEDEISAMIDMFGVANGNPRVEMVNLAKDISENGLNPFEWPIVWYDEELKKYIVIEGNRRITCIKLMTQFKENKEILRSIPEAEKIYKLSYPEGAIECVVYEDLYEAQKVLAKIHQDINEGIGRKQWDAYAKQKANSKLGNGSKTYSIIQFLREYEGVSPELLECMAGSRWTSKLERVVSFRKFKEVYNIEFTSDFSMIYKDNVEQVYHMMEKLVMDLINLPATGNFRTKKDFDNYTDNLPAEFITQVPDENGKNVTENNTAEKIGEESCQVKDSNEVESQEQKNDTNSQEDGIQDDVQEEKEPEFDTPRKISNQHKSLRKALRLSKDYAEDMFGCLGEKGKEIIIELESINYIDYPNASAALCRSILEYVVKMWLLESKHPEQFKEGDLPGSYNSCINDLANRKVLNDKQHKMLRRCANKEYFIDFLNSCIHADSKICVQQTALIDGWKCIRILVELYVEGHQK</sequence>
<reference evidence="2 3" key="1">
    <citation type="submission" date="2018-08" db="EMBL/GenBank/DDBJ databases">
        <title>A genome reference for cultivated species of the human gut microbiota.</title>
        <authorList>
            <person name="Zou Y."/>
            <person name="Xue W."/>
            <person name="Luo G."/>
        </authorList>
    </citation>
    <scope>NUCLEOTIDE SEQUENCE [LARGE SCALE GENOMIC DNA]</scope>
    <source>
        <strain evidence="2 3">AM16-11</strain>
    </source>
</reference>
<evidence type="ECO:0000256" key="1">
    <source>
        <dbReference type="SAM" id="MobiDB-lite"/>
    </source>
</evidence>
<organism evidence="2 3">
    <name type="scientific">Agathobacter rectalis</name>
    <dbReference type="NCBI Taxonomy" id="39491"/>
    <lineage>
        <taxon>Bacteria</taxon>
        <taxon>Bacillati</taxon>
        <taxon>Bacillota</taxon>
        <taxon>Clostridia</taxon>
        <taxon>Lachnospirales</taxon>
        <taxon>Lachnospiraceae</taxon>
        <taxon>Agathobacter</taxon>
    </lineage>
</organism>
<feature type="compositionally biased region" description="Basic and acidic residues" evidence="1">
    <location>
        <begin position="292"/>
        <end position="313"/>
    </location>
</feature>
<evidence type="ECO:0000313" key="3">
    <source>
        <dbReference type="Proteomes" id="UP000285865"/>
    </source>
</evidence>
<dbReference type="Proteomes" id="UP000285865">
    <property type="component" value="Unassembled WGS sequence"/>
</dbReference>
<comment type="caution">
    <text evidence="2">The sequence shown here is derived from an EMBL/GenBank/DDBJ whole genome shotgun (WGS) entry which is preliminary data.</text>
</comment>
<feature type="compositionally biased region" description="Acidic residues" evidence="1">
    <location>
        <begin position="321"/>
        <end position="332"/>
    </location>
</feature>